<dbReference type="Pfam" id="PF00171">
    <property type="entry name" value="Aldedh"/>
    <property type="match status" value="1"/>
</dbReference>
<evidence type="ECO:0000256" key="1">
    <source>
        <dbReference type="ARBA" id="ARBA00009986"/>
    </source>
</evidence>
<protein>
    <recommendedName>
        <fullName evidence="3">Aldehyde dehydrogenase</fullName>
    </recommendedName>
</protein>
<dbReference type="PIRSF" id="PIRSF036492">
    <property type="entry name" value="ALDH"/>
    <property type="match status" value="1"/>
</dbReference>
<dbReference type="Proteomes" id="UP000818029">
    <property type="component" value="Chromosome A05"/>
</dbReference>
<evidence type="ECO:0000256" key="2">
    <source>
        <dbReference type="ARBA" id="ARBA00023002"/>
    </source>
</evidence>
<reference evidence="5" key="1">
    <citation type="journal article" date="2020" name="Nat. Genet.">
        <title>Genomic diversifications of five Gossypium allopolyploid species and their impact on cotton improvement.</title>
        <authorList>
            <person name="Chen Z.J."/>
            <person name="Sreedasyam A."/>
            <person name="Ando A."/>
            <person name="Song Q."/>
            <person name="De Santiago L.M."/>
            <person name="Hulse-Kemp A.M."/>
            <person name="Ding M."/>
            <person name="Ye W."/>
            <person name="Kirkbride R.C."/>
            <person name="Jenkins J."/>
            <person name="Plott C."/>
            <person name="Lovell J."/>
            <person name="Lin Y.M."/>
            <person name="Vaughn R."/>
            <person name="Liu B."/>
            <person name="Simpson S."/>
            <person name="Scheffler B.E."/>
            <person name="Wen L."/>
            <person name="Saski C.A."/>
            <person name="Grover C.E."/>
            <person name="Hu G."/>
            <person name="Conover J.L."/>
            <person name="Carlson J.W."/>
            <person name="Shu S."/>
            <person name="Boston L.B."/>
            <person name="Williams M."/>
            <person name="Peterson D.G."/>
            <person name="McGee K."/>
            <person name="Jones D.C."/>
            <person name="Wendel J.F."/>
            <person name="Stelly D.M."/>
            <person name="Grimwood J."/>
            <person name="Schmutz J."/>
        </authorList>
    </citation>
    <scope>NUCLEOTIDE SEQUENCE [LARGE SCALE GENOMIC DNA]</scope>
    <source>
        <strain evidence="5">cv. TM-1</strain>
    </source>
</reference>
<dbReference type="InterPro" id="IPR016162">
    <property type="entry name" value="Ald_DH_N"/>
</dbReference>
<evidence type="ECO:0000313" key="5">
    <source>
        <dbReference type="Proteomes" id="UP000818029"/>
    </source>
</evidence>
<keyword evidence="2 3" id="KW-0560">Oxidoreductase</keyword>
<dbReference type="PANTHER" id="PTHR43570">
    <property type="entry name" value="ALDEHYDE DEHYDROGENASE"/>
    <property type="match status" value="1"/>
</dbReference>
<evidence type="ECO:0000313" key="6">
    <source>
        <dbReference type="RefSeq" id="XP_040970328.1"/>
    </source>
</evidence>
<evidence type="ECO:0000256" key="3">
    <source>
        <dbReference type="PIRNR" id="PIRNR036492"/>
    </source>
</evidence>
<proteinExistence type="inferred from homology"/>
<comment type="similarity">
    <text evidence="1 3">Belongs to the aldehyde dehydrogenase family.</text>
</comment>
<dbReference type="InterPro" id="IPR015590">
    <property type="entry name" value="Aldehyde_DH_dom"/>
</dbReference>
<dbReference type="InterPro" id="IPR012394">
    <property type="entry name" value="Aldehyde_DH_NAD(P)"/>
</dbReference>
<dbReference type="PROSITE" id="PS00070">
    <property type="entry name" value="ALDEHYDE_DEHYDR_CYS"/>
    <property type="match status" value="1"/>
</dbReference>
<organism evidence="5 6">
    <name type="scientific">Gossypium hirsutum</name>
    <name type="common">Upland cotton</name>
    <name type="synonym">Gossypium mexicanum</name>
    <dbReference type="NCBI Taxonomy" id="3635"/>
    <lineage>
        <taxon>Eukaryota</taxon>
        <taxon>Viridiplantae</taxon>
        <taxon>Streptophyta</taxon>
        <taxon>Embryophyta</taxon>
        <taxon>Tracheophyta</taxon>
        <taxon>Spermatophyta</taxon>
        <taxon>Magnoliopsida</taxon>
        <taxon>eudicotyledons</taxon>
        <taxon>Gunneridae</taxon>
        <taxon>Pentapetalae</taxon>
        <taxon>rosids</taxon>
        <taxon>malvids</taxon>
        <taxon>Malvales</taxon>
        <taxon>Malvaceae</taxon>
        <taxon>Malvoideae</taxon>
        <taxon>Gossypium</taxon>
    </lineage>
</organism>
<dbReference type="InterPro" id="IPR016163">
    <property type="entry name" value="Ald_DH_C"/>
</dbReference>
<dbReference type="Gene3D" id="3.40.309.10">
    <property type="entry name" value="Aldehyde Dehydrogenase, Chain A, domain 2"/>
    <property type="match status" value="1"/>
</dbReference>
<dbReference type="InterPro" id="IPR016161">
    <property type="entry name" value="Ald_DH/histidinol_DH"/>
</dbReference>
<dbReference type="InterPro" id="IPR016160">
    <property type="entry name" value="Ald_DH_CS_CYS"/>
</dbReference>
<accession>A0ABM3BTF6</accession>
<reference evidence="6" key="2">
    <citation type="submission" date="2025-08" db="UniProtKB">
        <authorList>
            <consortium name="RefSeq"/>
        </authorList>
    </citation>
    <scope>IDENTIFICATION</scope>
</reference>
<evidence type="ECO:0000259" key="4">
    <source>
        <dbReference type="Pfam" id="PF00171"/>
    </source>
</evidence>
<dbReference type="Gene3D" id="3.40.605.10">
    <property type="entry name" value="Aldehyde Dehydrogenase, Chain A, domain 1"/>
    <property type="match status" value="1"/>
</dbReference>
<dbReference type="GeneID" id="107937161"/>
<gene>
    <name evidence="6" type="primary">LOC107937161</name>
</gene>
<sequence>MTIFSPGLFKHPSRCFRSYSIVGVGLLGTFTYRHKYKINQVSFSSSTPSSYYCRATLSTTMEEVKPTFDSDKAAVLVNELRKTFNSGKTKSYEWRISQLESISKMIDEKEKEIVEALQKDLSKPELEAFLSEILMARSSCKLALKELKQWMMPQKVETSLATYPSSAEIVAEPLGVVLVISTWNFPFSLSLDPVIGAIAAGNAVVLKPSEIAPATSSLLSRLVGEYMDKSAIIVVEGAVAETSALLEQKWDKIFFTGGARVGRIVMAAAAKNLTPVTLELGGKCPAVVDSNVNLQVTARRIVAGKWVCNNGQACIGVDYIITTKELAPKLIATLVNVVEEIFGKDLMESKERSRIINSFHFKRLVNLLEEDKVSSKIVFGGQRDESQLQIAPTILLDVPEDSMIMQEEIFGPLLPIITVERLEDSFAMINRKPKPLAAYLFSDDEQIKRKFVQNIYAGGMAINDTILQVTVPTLPFGGVGESGMGSYHGKFSFDAFSHKKAVLYRSFAGDSPTRYPPYTPGKKKQIKALLSGKLLNIMLALLGFYKD</sequence>
<name>A0ABM3BTF6_GOSHI</name>
<dbReference type="RefSeq" id="XP_040970328.1">
    <property type="nucleotide sequence ID" value="XM_041114394.1"/>
</dbReference>
<dbReference type="PANTHER" id="PTHR43570:SF25">
    <property type="entry name" value="ALDEHYDE DEHYDROGENASE FAMILY 3 MEMBER I1, CHLOROPLASTIC"/>
    <property type="match status" value="1"/>
</dbReference>
<feature type="domain" description="Aldehyde dehydrogenase" evidence="4">
    <location>
        <begin position="70"/>
        <end position="502"/>
    </location>
</feature>
<keyword evidence="5" id="KW-1185">Reference proteome</keyword>
<dbReference type="SUPFAM" id="SSF53720">
    <property type="entry name" value="ALDH-like"/>
    <property type="match status" value="1"/>
</dbReference>